<reference evidence="1" key="1">
    <citation type="submission" date="2021-06" db="EMBL/GenBank/DDBJ databases">
        <authorList>
            <person name="Kallberg Y."/>
            <person name="Tangrot J."/>
            <person name="Rosling A."/>
        </authorList>
    </citation>
    <scope>NUCLEOTIDE SEQUENCE</scope>
    <source>
        <strain evidence="1">MA453B</strain>
    </source>
</reference>
<sequence length="59" mass="6733">RSDVYKSMKQTTTLTFLCLCGIQENTGYKKNRFKLEKKDGVEVADKSEELQTTSIKNKG</sequence>
<dbReference type="EMBL" id="CAJVPY010000294">
    <property type="protein sequence ID" value="CAG8463433.1"/>
    <property type="molecule type" value="Genomic_DNA"/>
</dbReference>
<dbReference type="AlphaFoldDB" id="A0A9N8VUX4"/>
<name>A0A9N8VUX4_9GLOM</name>
<evidence type="ECO:0000313" key="1">
    <source>
        <dbReference type="EMBL" id="CAG8463433.1"/>
    </source>
</evidence>
<proteinExistence type="predicted"/>
<organism evidence="1 2">
    <name type="scientific">Dentiscutata erythropus</name>
    <dbReference type="NCBI Taxonomy" id="1348616"/>
    <lineage>
        <taxon>Eukaryota</taxon>
        <taxon>Fungi</taxon>
        <taxon>Fungi incertae sedis</taxon>
        <taxon>Mucoromycota</taxon>
        <taxon>Glomeromycotina</taxon>
        <taxon>Glomeromycetes</taxon>
        <taxon>Diversisporales</taxon>
        <taxon>Gigasporaceae</taxon>
        <taxon>Dentiscutata</taxon>
    </lineage>
</organism>
<protein>
    <submittedName>
        <fullName evidence="1">10921_t:CDS:1</fullName>
    </submittedName>
</protein>
<keyword evidence="2" id="KW-1185">Reference proteome</keyword>
<feature type="non-terminal residue" evidence="1">
    <location>
        <position position="1"/>
    </location>
</feature>
<accession>A0A9N8VUX4</accession>
<comment type="caution">
    <text evidence="1">The sequence shown here is derived from an EMBL/GenBank/DDBJ whole genome shotgun (WGS) entry which is preliminary data.</text>
</comment>
<dbReference type="Proteomes" id="UP000789405">
    <property type="component" value="Unassembled WGS sequence"/>
</dbReference>
<gene>
    <name evidence="1" type="ORF">DERYTH_LOCUS1116</name>
</gene>
<evidence type="ECO:0000313" key="2">
    <source>
        <dbReference type="Proteomes" id="UP000789405"/>
    </source>
</evidence>